<feature type="domain" description="BHLH" evidence="1">
    <location>
        <begin position="10"/>
        <end position="64"/>
    </location>
</feature>
<dbReference type="InParanoid" id="C3ZUS2"/>
<dbReference type="Pfam" id="PF00010">
    <property type="entry name" value="HLH"/>
    <property type="match status" value="1"/>
</dbReference>
<reference evidence="2" key="1">
    <citation type="journal article" date="2008" name="Nature">
        <title>The amphioxus genome and the evolution of the chordate karyotype.</title>
        <authorList>
            <consortium name="US DOE Joint Genome Institute (JGI-PGF)"/>
            <person name="Putnam N.H."/>
            <person name="Butts T."/>
            <person name="Ferrier D.E.K."/>
            <person name="Furlong R.F."/>
            <person name="Hellsten U."/>
            <person name="Kawashima T."/>
            <person name="Robinson-Rechavi M."/>
            <person name="Shoguchi E."/>
            <person name="Terry A."/>
            <person name="Yu J.-K."/>
            <person name="Benito-Gutierrez E.L."/>
            <person name="Dubchak I."/>
            <person name="Garcia-Fernandez J."/>
            <person name="Gibson-Brown J.J."/>
            <person name="Grigoriev I.V."/>
            <person name="Horton A.C."/>
            <person name="de Jong P.J."/>
            <person name="Jurka J."/>
            <person name="Kapitonov V.V."/>
            <person name="Kohara Y."/>
            <person name="Kuroki Y."/>
            <person name="Lindquist E."/>
            <person name="Lucas S."/>
            <person name="Osoegawa K."/>
            <person name="Pennacchio L.A."/>
            <person name="Salamov A.A."/>
            <person name="Satou Y."/>
            <person name="Sauka-Spengler T."/>
            <person name="Schmutz J."/>
            <person name="Shin-I T."/>
            <person name="Toyoda A."/>
            <person name="Bronner-Fraser M."/>
            <person name="Fujiyama A."/>
            <person name="Holland L.Z."/>
            <person name="Holland P.W.H."/>
            <person name="Satoh N."/>
            <person name="Rokhsar D.S."/>
        </authorList>
    </citation>
    <scope>NUCLEOTIDE SEQUENCE [LARGE SCALE GENOMIC DNA]</scope>
    <source>
        <strain evidence="2">S238N-H82</strain>
        <tissue evidence="2">Testes</tissue>
    </source>
</reference>
<gene>
    <name evidence="2" type="ORF">BRAFLDRAFT_94676</name>
</gene>
<dbReference type="InterPro" id="IPR036638">
    <property type="entry name" value="HLH_DNA-bd_sf"/>
</dbReference>
<dbReference type="InterPro" id="IPR011598">
    <property type="entry name" value="bHLH_dom"/>
</dbReference>
<dbReference type="Gene3D" id="4.10.280.10">
    <property type="entry name" value="Helix-loop-helix DNA-binding domain"/>
    <property type="match status" value="1"/>
</dbReference>
<evidence type="ECO:0000313" key="2">
    <source>
        <dbReference type="EMBL" id="EEN43784.1"/>
    </source>
</evidence>
<sequence>MPPGRKILPEDRVKINRRQLRYSSKIRRGMQRLRGILPDEAFDTPHKVTKISTLRGAIMYLKVLQEMLGVEEKKKFAREAWDVVSNKKLLTGVIADRLLIKETVRRVLPLLPVIDDHRARQLACKKITLNGRRRRYYETKKRNRGRTHTTLLMKRTPSPGTRPHTSLQYRAAGLYQEPEADEEPRLHRLRFRSREDSAIIAAGRAFLPVKNRPKLRQSFHKFAVGLPVNENLQQHIQRVITSRTNA</sequence>
<dbReference type="AlphaFoldDB" id="C3ZUS2"/>
<organism>
    <name type="scientific">Branchiostoma floridae</name>
    <name type="common">Florida lancelet</name>
    <name type="synonym">Amphioxus</name>
    <dbReference type="NCBI Taxonomy" id="7739"/>
    <lineage>
        <taxon>Eukaryota</taxon>
        <taxon>Metazoa</taxon>
        <taxon>Chordata</taxon>
        <taxon>Cephalochordata</taxon>
        <taxon>Leptocardii</taxon>
        <taxon>Amphioxiformes</taxon>
        <taxon>Branchiostomatidae</taxon>
        <taxon>Branchiostoma</taxon>
    </lineage>
</organism>
<dbReference type="EMBL" id="GG666684">
    <property type="protein sequence ID" value="EEN43784.1"/>
    <property type="molecule type" value="Genomic_DNA"/>
</dbReference>
<dbReference type="SUPFAM" id="SSF47459">
    <property type="entry name" value="HLH, helix-loop-helix DNA-binding domain"/>
    <property type="match status" value="1"/>
</dbReference>
<dbReference type="GO" id="GO:0046983">
    <property type="term" value="F:protein dimerization activity"/>
    <property type="evidence" value="ECO:0007669"/>
    <property type="project" value="InterPro"/>
</dbReference>
<dbReference type="PROSITE" id="PS50888">
    <property type="entry name" value="BHLH"/>
    <property type="match status" value="1"/>
</dbReference>
<evidence type="ECO:0000259" key="1">
    <source>
        <dbReference type="PROSITE" id="PS50888"/>
    </source>
</evidence>
<proteinExistence type="predicted"/>
<accession>C3ZUS2</accession>
<name>C3ZUS2_BRAFL</name>
<protein>
    <recommendedName>
        <fullName evidence="1">BHLH domain-containing protein</fullName>
    </recommendedName>
</protein>